<proteinExistence type="predicted"/>
<dbReference type="InterPro" id="IPR019775">
    <property type="entry name" value="WD40_repeat_CS"/>
</dbReference>
<dbReference type="GO" id="GO:0005847">
    <property type="term" value="C:mRNA cleavage and polyadenylation specificity factor complex"/>
    <property type="evidence" value="ECO:0007669"/>
    <property type="project" value="TreeGrafter"/>
</dbReference>
<dbReference type="AlphaFoldDB" id="A0A1Y5I193"/>
<sequence>MSTYVYVDADGGGTERKAVQRRTVDYTATTVRYVEERLYSKDPWDSPACLPRPLPGALLDFMPPVAYPHLPATSFATKFVHVSSNKIRTSVNKVAFMPDGRRLLTCSQNGEFTLWNGMSFNFETILQAHSGPIRCAEFSNNDNWLLTGDDEGNVKYFQMTFNNLRSFQVHKEPVTSISFARSDLKFATGSDDATVKIVDFARAETEYTLSGHTGDVKTVQWHPWLGLVASGGKDGAVKMWDPKSGHCATTMHGHKGAITCSKWNKNGNWLVTGSKDQTLKVWDLRMLKEIGTYRGHGKDVTEVIWHPTHEPLFTSGSLDGSMNYWLVGAGEAPHAEIKGGHEGAILSLAWHPAGHILVSGSADNTTKFWCRNRPGEVARDTAAGRMPAGGAVEEVIPTTVPRPNAPPGLPPGLTPSDYTRAMWDKDFKVTETVTLKDGALEAVLTVENPGEEAFEFTGSFHTYLAADINKAAVGGLNGCKTFDRLGESESTVNGDVKFSGPIDSVYYGVPETLTLATGKRTVTIKSSKAWTEAVVWTPWTDMPACYEEFACVESAAVTPVTVAPGTSWTATTTLSA</sequence>
<dbReference type="InterPro" id="IPR001680">
    <property type="entry name" value="WD40_rpt"/>
</dbReference>
<dbReference type="PANTHER" id="PTHR22836:SF0">
    <property type="entry name" value="PRE-MRNA 3' END PROCESSING PROTEIN WDR33"/>
    <property type="match status" value="1"/>
</dbReference>
<dbReference type="InterPro" id="IPR036322">
    <property type="entry name" value="WD40_repeat_dom_sf"/>
</dbReference>
<evidence type="ECO:0000256" key="3">
    <source>
        <dbReference type="PROSITE-ProRule" id="PRU00221"/>
    </source>
</evidence>
<dbReference type="InterPro" id="IPR020472">
    <property type="entry name" value="WD40_PAC1"/>
</dbReference>
<dbReference type="CDD" id="cd00200">
    <property type="entry name" value="WD40"/>
    <property type="match status" value="1"/>
</dbReference>
<keyword evidence="2" id="KW-0677">Repeat</keyword>
<feature type="repeat" description="WD" evidence="3">
    <location>
        <begin position="167"/>
        <end position="208"/>
    </location>
</feature>
<dbReference type="Proteomes" id="UP000195557">
    <property type="component" value="Unassembled WGS sequence"/>
</dbReference>
<feature type="repeat" description="WD" evidence="3">
    <location>
        <begin position="91"/>
        <end position="116"/>
    </location>
</feature>
<keyword evidence="1 3" id="KW-0853">WD repeat</keyword>
<dbReference type="SUPFAM" id="SSF74650">
    <property type="entry name" value="Galactose mutarotase-like"/>
    <property type="match status" value="1"/>
</dbReference>
<dbReference type="eggNOG" id="KOG0284">
    <property type="taxonomic scope" value="Eukaryota"/>
</dbReference>
<evidence type="ECO:0000313" key="4">
    <source>
        <dbReference type="EMBL" id="OUS42457.1"/>
    </source>
</evidence>
<gene>
    <name evidence="4" type="ORF">BE221DRAFT_201289</name>
</gene>
<dbReference type="GO" id="GO:0016853">
    <property type="term" value="F:isomerase activity"/>
    <property type="evidence" value="ECO:0007669"/>
    <property type="project" value="InterPro"/>
</dbReference>
<evidence type="ECO:0000256" key="1">
    <source>
        <dbReference type="ARBA" id="ARBA00022574"/>
    </source>
</evidence>
<feature type="repeat" description="WD" evidence="3">
    <location>
        <begin position="209"/>
        <end position="250"/>
    </location>
</feature>
<feature type="repeat" description="WD" evidence="3">
    <location>
        <begin position="338"/>
        <end position="369"/>
    </location>
</feature>
<feature type="repeat" description="WD" evidence="3">
    <location>
        <begin position="293"/>
        <end position="325"/>
    </location>
</feature>
<protein>
    <submittedName>
        <fullName evidence="4">WD40 repeat-containing protein</fullName>
    </submittedName>
</protein>
<dbReference type="GO" id="GO:0005975">
    <property type="term" value="P:carbohydrate metabolic process"/>
    <property type="evidence" value="ECO:0007669"/>
    <property type="project" value="InterPro"/>
</dbReference>
<dbReference type="Gene3D" id="2.70.98.10">
    <property type="match status" value="1"/>
</dbReference>
<dbReference type="GO" id="GO:0031124">
    <property type="term" value="P:mRNA 3'-end processing"/>
    <property type="evidence" value="ECO:0007669"/>
    <property type="project" value="InterPro"/>
</dbReference>
<name>A0A1Y5I193_OSTTA</name>
<dbReference type="Pfam" id="PF00400">
    <property type="entry name" value="WD40"/>
    <property type="match status" value="7"/>
</dbReference>
<dbReference type="InterPro" id="IPR011013">
    <property type="entry name" value="Gal_mutarotase_sf_dom"/>
</dbReference>
<dbReference type="GO" id="GO:0030246">
    <property type="term" value="F:carbohydrate binding"/>
    <property type="evidence" value="ECO:0007669"/>
    <property type="project" value="InterPro"/>
</dbReference>
<dbReference type="InterPro" id="IPR008183">
    <property type="entry name" value="Aldose_1/G6P_1-epimerase"/>
</dbReference>
<dbReference type="SUPFAM" id="SSF50978">
    <property type="entry name" value="WD40 repeat-like"/>
    <property type="match status" value="1"/>
</dbReference>
<dbReference type="EMBL" id="KZ155838">
    <property type="protein sequence ID" value="OUS42457.1"/>
    <property type="molecule type" value="Genomic_DNA"/>
</dbReference>
<dbReference type="SMART" id="SM00320">
    <property type="entry name" value="WD40"/>
    <property type="match status" value="7"/>
</dbReference>
<dbReference type="Pfam" id="PF01263">
    <property type="entry name" value="Aldose_epim"/>
    <property type="match status" value="1"/>
</dbReference>
<accession>A0A1Y5I193</accession>
<dbReference type="InterPro" id="IPR045245">
    <property type="entry name" value="Pfs2-like"/>
</dbReference>
<reference evidence="4" key="1">
    <citation type="submission" date="2017-04" db="EMBL/GenBank/DDBJ databases">
        <title>Population genomics of picophytoplankton unveils novel chromosome hypervariability.</title>
        <authorList>
            <consortium name="DOE Joint Genome Institute"/>
            <person name="Blanc-Mathieu R."/>
            <person name="Krasovec M."/>
            <person name="Hebrard M."/>
            <person name="Yau S."/>
            <person name="Desgranges E."/>
            <person name="Martin J."/>
            <person name="Schackwitz W."/>
            <person name="Kuo A."/>
            <person name="Salin G."/>
            <person name="Donnadieu C."/>
            <person name="Desdevises Y."/>
            <person name="Sanchez-Ferandin S."/>
            <person name="Moreau H."/>
            <person name="Rivals E."/>
            <person name="Grigoriev I.V."/>
            <person name="Grimsley N."/>
            <person name="Eyre-Walker A."/>
            <person name="Piganeau G."/>
        </authorList>
    </citation>
    <scope>NUCLEOTIDE SEQUENCE [LARGE SCALE GENOMIC DNA]</scope>
    <source>
        <strain evidence="4">RCC 1115</strain>
    </source>
</reference>
<dbReference type="Gene3D" id="2.130.10.10">
    <property type="entry name" value="YVTN repeat-like/Quinoprotein amine dehydrogenase"/>
    <property type="match status" value="2"/>
</dbReference>
<dbReference type="InterPro" id="IPR014718">
    <property type="entry name" value="GH-type_carb-bd"/>
</dbReference>
<evidence type="ECO:0000256" key="2">
    <source>
        <dbReference type="ARBA" id="ARBA00022737"/>
    </source>
</evidence>
<dbReference type="OMA" id="DEQSHAM"/>
<dbReference type="PROSITE" id="PS50294">
    <property type="entry name" value="WD_REPEATS_REGION"/>
    <property type="match status" value="4"/>
</dbReference>
<feature type="repeat" description="WD" evidence="3">
    <location>
        <begin position="251"/>
        <end position="292"/>
    </location>
</feature>
<dbReference type="InterPro" id="IPR015943">
    <property type="entry name" value="WD40/YVTN_repeat-like_dom_sf"/>
</dbReference>
<dbReference type="PROSITE" id="PS50082">
    <property type="entry name" value="WD_REPEATS_2"/>
    <property type="match status" value="6"/>
</dbReference>
<organism evidence="4">
    <name type="scientific">Ostreococcus tauri</name>
    <name type="common">Marine green alga</name>
    <dbReference type="NCBI Taxonomy" id="70448"/>
    <lineage>
        <taxon>Eukaryota</taxon>
        <taxon>Viridiplantae</taxon>
        <taxon>Chlorophyta</taxon>
        <taxon>Mamiellophyceae</taxon>
        <taxon>Mamiellales</taxon>
        <taxon>Bathycoccaceae</taxon>
        <taxon>Ostreococcus</taxon>
    </lineage>
</organism>
<dbReference type="PANTHER" id="PTHR22836">
    <property type="entry name" value="WD40 REPEAT PROTEIN"/>
    <property type="match status" value="1"/>
</dbReference>
<dbReference type="PROSITE" id="PS00678">
    <property type="entry name" value="WD_REPEATS_1"/>
    <property type="match status" value="1"/>
</dbReference>
<dbReference type="PRINTS" id="PR00320">
    <property type="entry name" value="GPROTEINBRPT"/>
</dbReference>